<dbReference type="Pfam" id="PF03721">
    <property type="entry name" value="UDPG_MGDP_dh_N"/>
    <property type="match status" value="1"/>
</dbReference>
<dbReference type="SUPFAM" id="SSF52413">
    <property type="entry name" value="UDP-glucose/GDP-mannose dehydrogenase C-terminal domain"/>
    <property type="match status" value="1"/>
</dbReference>
<dbReference type="PIRSF" id="PIRSF500134">
    <property type="entry name" value="UDPglc_DH_bac"/>
    <property type="match status" value="1"/>
</dbReference>
<dbReference type="EC" id="1.1.1.22" evidence="3 7"/>
<dbReference type="Pfam" id="PF00984">
    <property type="entry name" value="UDPG_MGDP_dh"/>
    <property type="match status" value="1"/>
</dbReference>
<dbReference type="RefSeq" id="WP_165133661.1">
    <property type="nucleotide sequence ID" value="NZ_CP049253.1"/>
</dbReference>
<evidence type="ECO:0000313" key="10">
    <source>
        <dbReference type="Proteomes" id="UP001519362"/>
    </source>
</evidence>
<dbReference type="GO" id="GO:0003979">
    <property type="term" value="F:UDP-glucose 6-dehydrogenase activity"/>
    <property type="evidence" value="ECO:0007669"/>
    <property type="project" value="UniProtKB-EC"/>
</dbReference>
<dbReference type="InterPro" id="IPR036220">
    <property type="entry name" value="UDP-Glc/GDP-Man_DH_C_sf"/>
</dbReference>
<reference evidence="9 10" key="1">
    <citation type="submission" date="2021-03" db="EMBL/GenBank/DDBJ databases">
        <title>Sequencing the genomes of 1000 actinobacteria strains.</title>
        <authorList>
            <person name="Klenk H.-P."/>
        </authorList>
    </citation>
    <scope>NUCLEOTIDE SEQUENCE [LARGE SCALE GENOMIC DNA]</scope>
    <source>
        <strain evidence="9 10">DSM 24221</strain>
    </source>
</reference>
<dbReference type="EMBL" id="JAGIOL010000001">
    <property type="protein sequence ID" value="MBP2437564.1"/>
    <property type="molecule type" value="Genomic_DNA"/>
</dbReference>
<evidence type="ECO:0000313" key="9">
    <source>
        <dbReference type="EMBL" id="MBP2437564.1"/>
    </source>
</evidence>
<evidence type="ECO:0000256" key="3">
    <source>
        <dbReference type="ARBA" id="ARBA00012954"/>
    </source>
</evidence>
<dbReference type="InterPro" id="IPR014026">
    <property type="entry name" value="UDP-Glc/GDP-Man_DH_dimer"/>
</dbReference>
<dbReference type="SMART" id="SM00984">
    <property type="entry name" value="UDPG_MGDP_dh_C"/>
    <property type="match status" value="1"/>
</dbReference>
<comment type="caution">
    <text evidence="9">The sequence shown here is derived from an EMBL/GenBank/DDBJ whole genome shotgun (WGS) entry which is preliminary data.</text>
</comment>
<dbReference type="SUPFAM" id="SSF51735">
    <property type="entry name" value="NAD(P)-binding Rossmann-fold domains"/>
    <property type="match status" value="1"/>
</dbReference>
<keyword evidence="5 7" id="KW-0520">NAD</keyword>
<sequence length="433" mass="46129">MKLSVIGCGYLGAVHAASMASLGHTVVGIDVDEIKIAKLSAGEAPFHEPGFSDILRAGLDSGRLTFSTDFANAADADVHFIGVGTPQRKDSAGADLTYVDASIDSLVPHLKPGSLVAGKSTVPVGTAARLAEIVKPTGARLAWNPEFLREGFAVKDTVDPDRLVYGVDEATRDADVAILDSVYASILDRETPRLVMDYATAELVKISANSFLATKISFINAMAEIAEVTGADVTMLADAIGHDARIGRRFLNAGVGFGGGCLPKDIRAFTARAEELGRGESLAFLKQVDEINLRRRQHVVDLVVDSFDGIVHNHRVAVLGLAFKPDSDDIRDSPALDVAVRLNGLGADVISYDPEAMANAARMHPQLSFADSMEQALEGAEAVVVVTEWKQFKSLDPVETAAKVARAVVFDGRNIFNPEAWRAAGWAYTGMGR</sequence>
<dbReference type="Pfam" id="PF03720">
    <property type="entry name" value="UDPG_MGDP_dh_C"/>
    <property type="match status" value="1"/>
</dbReference>
<gene>
    <name evidence="9" type="ORF">JOF34_002150</name>
</gene>
<dbReference type="InterPro" id="IPR008927">
    <property type="entry name" value="6-PGluconate_DH-like_C_sf"/>
</dbReference>
<dbReference type="InterPro" id="IPR014027">
    <property type="entry name" value="UDP-Glc/GDP-Man_DH_C"/>
</dbReference>
<organism evidence="9 10">
    <name type="scientific">Microbacterium amylolyticum</name>
    <dbReference type="NCBI Taxonomy" id="936337"/>
    <lineage>
        <taxon>Bacteria</taxon>
        <taxon>Bacillati</taxon>
        <taxon>Actinomycetota</taxon>
        <taxon>Actinomycetes</taxon>
        <taxon>Micrococcales</taxon>
        <taxon>Microbacteriaceae</taxon>
        <taxon>Microbacterium</taxon>
    </lineage>
</organism>
<dbReference type="PANTHER" id="PTHR43750">
    <property type="entry name" value="UDP-GLUCOSE 6-DEHYDROGENASE TUAD"/>
    <property type="match status" value="1"/>
</dbReference>
<evidence type="ECO:0000256" key="6">
    <source>
        <dbReference type="ARBA" id="ARBA00047473"/>
    </source>
</evidence>
<dbReference type="PIRSF" id="PIRSF000124">
    <property type="entry name" value="UDPglc_GDPman_dh"/>
    <property type="match status" value="1"/>
</dbReference>
<evidence type="ECO:0000256" key="4">
    <source>
        <dbReference type="ARBA" id="ARBA00023002"/>
    </source>
</evidence>
<keyword evidence="10" id="KW-1185">Reference proteome</keyword>
<name>A0ABS4ZJU4_9MICO</name>
<dbReference type="Proteomes" id="UP001519362">
    <property type="component" value="Unassembled WGS sequence"/>
</dbReference>
<evidence type="ECO:0000256" key="1">
    <source>
        <dbReference type="ARBA" id="ARBA00004701"/>
    </source>
</evidence>
<comment type="pathway">
    <text evidence="1">Nucleotide-sugar biosynthesis; UDP-alpha-D-glucuronate biosynthesis; UDP-alpha-D-glucuronate from UDP-alpha-D-glucose: step 1/1.</text>
</comment>
<dbReference type="SUPFAM" id="SSF48179">
    <property type="entry name" value="6-phosphogluconate dehydrogenase C-terminal domain-like"/>
    <property type="match status" value="1"/>
</dbReference>
<keyword evidence="4 7" id="KW-0560">Oxidoreductase</keyword>
<dbReference type="InterPro" id="IPR001732">
    <property type="entry name" value="UDP-Glc/GDP-Man_DH_N"/>
</dbReference>
<evidence type="ECO:0000256" key="7">
    <source>
        <dbReference type="PIRNR" id="PIRNR000124"/>
    </source>
</evidence>
<protein>
    <recommendedName>
        <fullName evidence="3 7">UDP-glucose 6-dehydrogenase</fullName>
        <ecNumber evidence="3 7">1.1.1.22</ecNumber>
    </recommendedName>
</protein>
<dbReference type="PANTHER" id="PTHR43750:SF3">
    <property type="entry name" value="UDP-GLUCOSE 6-DEHYDROGENASE TUAD"/>
    <property type="match status" value="1"/>
</dbReference>
<comment type="similarity">
    <text evidence="2 7">Belongs to the UDP-glucose/GDP-mannose dehydrogenase family.</text>
</comment>
<comment type="catalytic activity">
    <reaction evidence="6 7">
        <text>UDP-alpha-D-glucose + 2 NAD(+) + H2O = UDP-alpha-D-glucuronate + 2 NADH + 3 H(+)</text>
        <dbReference type="Rhea" id="RHEA:23596"/>
        <dbReference type="ChEBI" id="CHEBI:15377"/>
        <dbReference type="ChEBI" id="CHEBI:15378"/>
        <dbReference type="ChEBI" id="CHEBI:57540"/>
        <dbReference type="ChEBI" id="CHEBI:57945"/>
        <dbReference type="ChEBI" id="CHEBI:58052"/>
        <dbReference type="ChEBI" id="CHEBI:58885"/>
        <dbReference type="EC" id="1.1.1.22"/>
    </reaction>
</comment>
<dbReference type="InterPro" id="IPR028357">
    <property type="entry name" value="UDPglc_DH_bac"/>
</dbReference>
<evidence type="ECO:0000256" key="5">
    <source>
        <dbReference type="ARBA" id="ARBA00023027"/>
    </source>
</evidence>
<dbReference type="NCBIfam" id="TIGR03026">
    <property type="entry name" value="NDP-sugDHase"/>
    <property type="match status" value="1"/>
</dbReference>
<dbReference type="Gene3D" id="3.40.50.720">
    <property type="entry name" value="NAD(P)-binding Rossmann-like Domain"/>
    <property type="match status" value="2"/>
</dbReference>
<proteinExistence type="inferred from homology"/>
<evidence type="ECO:0000256" key="2">
    <source>
        <dbReference type="ARBA" id="ARBA00006601"/>
    </source>
</evidence>
<evidence type="ECO:0000259" key="8">
    <source>
        <dbReference type="SMART" id="SM00984"/>
    </source>
</evidence>
<dbReference type="Gene3D" id="1.20.5.100">
    <property type="entry name" value="Cytochrome c1, transmembrane anchor, C-terminal"/>
    <property type="match status" value="1"/>
</dbReference>
<dbReference type="InterPro" id="IPR017476">
    <property type="entry name" value="UDP-Glc/GDP-Man"/>
</dbReference>
<accession>A0ABS4ZJU4</accession>
<dbReference type="InterPro" id="IPR036291">
    <property type="entry name" value="NAD(P)-bd_dom_sf"/>
</dbReference>
<feature type="domain" description="UDP-glucose/GDP-mannose dehydrogenase C-terminal" evidence="8">
    <location>
        <begin position="317"/>
        <end position="418"/>
    </location>
</feature>